<keyword evidence="7" id="KW-1015">Disulfide bond</keyword>
<organism evidence="12 13">
    <name type="scientific">Monodon monoceros</name>
    <name type="common">Narwhal</name>
    <name type="synonym">Ceratodon monodon</name>
    <dbReference type="NCBI Taxonomy" id="40151"/>
    <lineage>
        <taxon>Eukaryota</taxon>
        <taxon>Metazoa</taxon>
        <taxon>Chordata</taxon>
        <taxon>Craniata</taxon>
        <taxon>Vertebrata</taxon>
        <taxon>Euteleostomi</taxon>
        <taxon>Mammalia</taxon>
        <taxon>Eutheria</taxon>
        <taxon>Laurasiatheria</taxon>
        <taxon>Artiodactyla</taxon>
        <taxon>Whippomorpha</taxon>
        <taxon>Cetacea</taxon>
        <taxon>Odontoceti</taxon>
        <taxon>Monodontidae</taxon>
        <taxon>Monodon</taxon>
    </lineage>
</organism>
<keyword evidence="4" id="KW-1133">Transmembrane helix</keyword>
<dbReference type="GO" id="GO:0008188">
    <property type="term" value="F:neuropeptide receptor activity"/>
    <property type="evidence" value="ECO:0007669"/>
    <property type="project" value="InterPro"/>
</dbReference>
<dbReference type="PANTHER" id="PTHR24229:SF18">
    <property type="entry name" value="NEUROPEPTIDES B_W RECEPTOR TYPE 2"/>
    <property type="match status" value="1"/>
</dbReference>
<evidence type="ECO:0000256" key="9">
    <source>
        <dbReference type="ARBA" id="ARBA00023180"/>
    </source>
</evidence>
<keyword evidence="2" id="KW-1003">Cell membrane</keyword>
<evidence type="ECO:0000256" key="6">
    <source>
        <dbReference type="ARBA" id="ARBA00023136"/>
    </source>
</evidence>
<dbReference type="Gene3D" id="1.20.1070.10">
    <property type="entry name" value="Rhodopsin 7-helix transmembrane proteins"/>
    <property type="match status" value="1"/>
</dbReference>
<protein>
    <recommendedName>
        <fullName evidence="11">G-protein coupled receptors family 1 profile domain-containing protein</fullName>
    </recommendedName>
</protein>
<dbReference type="GO" id="GO:0042923">
    <property type="term" value="F:neuropeptide binding"/>
    <property type="evidence" value="ECO:0007669"/>
    <property type="project" value="TreeGrafter"/>
</dbReference>
<dbReference type="PRINTS" id="PR01855">
    <property type="entry name" value="NRPEPTIDEWR"/>
</dbReference>
<dbReference type="Pfam" id="PF00001">
    <property type="entry name" value="7tm_1"/>
    <property type="match status" value="1"/>
</dbReference>
<name>A0A4U1F6J8_MONMO</name>
<dbReference type="AlphaFoldDB" id="A0A4U1F6J8"/>
<keyword evidence="10" id="KW-0807">Transducer</keyword>
<evidence type="ECO:0000256" key="8">
    <source>
        <dbReference type="ARBA" id="ARBA00023170"/>
    </source>
</evidence>
<evidence type="ECO:0000256" key="3">
    <source>
        <dbReference type="ARBA" id="ARBA00022692"/>
    </source>
</evidence>
<evidence type="ECO:0000256" key="5">
    <source>
        <dbReference type="ARBA" id="ARBA00023040"/>
    </source>
</evidence>
<accession>A0A4U1F6J8</accession>
<comment type="subcellular location">
    <subcellularLocation>
        <location evidence="1">Cell membrane</location>
        <topology evidence="1">Multi-pass membrane protein</topology>
    </subcellularLocation>
</comment>
<keyword evidence="6" id="KW-0472">Membrane</keyword>
<evidence type="ECO:0000256" key="2">
    <source>
        <dbReference type="ARBA" id="ARBA00022475"/>
    </source>
</evidence>
<dbReference type="Proteomes" id="UP000308365">
    <property type="component" value="Unassembled WGS sequence"/>
</dbReference>
<feature type="domain" description="G-protein coupled receptors family 1 profile" evidence="11">
    <location>
        <begin position="1"/>
        <end position="83"/>
    </location>
</feature>
<keyword evidence="8" id="KW-0675">Receptor</keyword>
<dbReference type="InterPro" id="IPR017452">
    <property type="entry name" value="GPCR_Rhodpsn_7TM"/>
</dbReference>
<dbReference type="PRINTS" id="PR00237">
    <property type="entry name" value="GPCRRHODOPSN"/>
</dbReference>
<evidence type="ECO:0000259" key="11">
    <source>
        <dbReference type="PROSITE" id="PS50262"/>
    </source>
</evidence>
<keyword evidence="5" id="KW-0297">G-protein coupled receptor</keyword>
<dbReference type="InterPro" id="IPR009150">
    <property type="entry name" value="Neuropept_B/W_rcpt"/>
</dbReference>
<proteinExistence type="predicted"/>
<gene>
    <name evidence="12" type="ORF">EI555_003585</name>
</gene>
<dbReference type="PROSITE" id="PS50262">
    <property type="entry name" value="G_PROTEIN_RECEP_F1_2"/>
    <property type="match status" value="1"/>
</dbReference>
<keyword evidence="9" id="KW-0325">Glycoprotein</keyword>
<evidence type="ECO:0000256" key="4">
    <source>
        <dbReference type="ARBA" id="ARBA00022989"/>
    </source>
</evidence>
<evidence type="ECO:0000256" key="7">
    <source>
        <dbReference type="ARBA" id="ARBA00023157"/>
    </source>
</evidence>
<dbReference type="GO" id="GO:0005886">
    <property type="term" value="C:plasma membrane"/>
    <property type="evidence" value="ECO:0007669"/>
    <property type="project" value="UniProtKB-SubCell"/>
</dbReference>
<sequence>MLSTWRLQALRLHSGAKALDKAKRKVSLQVLAVLAVGLLCWTPFHLASVVALTTDLPQTPLVIITSYVVTSLGYTSSCLNPFL</sequence>
<dbReference type="InterPro" id="IPR000276">
    <property type="entry name" value="GPCR_Rhodpsn"/>
</dbReference>
<evidence type="ECO:0000313" key="12">
    <source>
        <dbReference type="EMBL" id="TKC45072.1"/>
    </source>
</evidence>
<evidence type="ECO:0000256" key="10">
    <source>
        <dbReference type="ARBA" id="ARBA00023224"/>
    </source>
</evidence>
<dbReference type="PANTHER" id="PTHR24229">
    <property type="entry name" value="NEUROPEPTIDES RECEPTOR"/>
    <property type="match status" value="1"/>
</dbReference>
<reference evidence="13" key="1">
    <citation type="journal article" date="2019" name="IScience">
        <title>Narwhal Genome Reveals Long-Term Low Genetic Diversity despite Current Large Abundance Size.</title>
        <authorList>
            <person name="Westbury M.V."/>
            <person name="Petersen B."/>
            <person name="Garde E."/>
            <person name="Heide-Jorgensen M.P."/>
            <person name="Lorenzen E.D."/>
        </authorList>
    </citation>
    <scope>NUCLEOTIDE SEQUENCE [LARGE SCALE GENOMIC DNA]</scope>
</reference>
<dbReference type="SUPFAM" id="SSF81321">
    <property type="entry name" value="Family A G protein-coupled receptor-like"/>
    <property type="match status" value="1"/>
</dbReference>
<dbReference type="GO" id="GO:0043005">
    <property type="term" value="C:neuron projection"/>
    <property type="evidence" value="ECO:0007669"/>
    <property type="project" value="TreeGrafter"/>
</dbReference>
<dbReference type="EMBL" id="RWIC01000354">
    <property type="protein sequence ID" value="TKC45072.1"/>
    <property type="molecule type" value="Genomic_DNA"/>
</dbReference>
<evidence type="ECO:0000313" key="13">
    <source>
        <dbReference type="Proteomes" id="UP000308365"/>
    </source>
</evidence>
<keyword evidence="3" id="KW-0812">Transmembrane</keyword>
<evidence type="ECO:0000256" key="1">
    <source>
        <dbReference type="ARBA" id="ARBA00004651"/>
    </source>
</evidence>
<comment type="caution">
    <text evidence="12">The sequence shown here is derived from an EMBL/GenBank/DDBJ whole genome shotgun (WGS) entry which is preliminary data.</text>
</comment>